<feature type="compositionally biased region" description="Basic and acidic residues" evidence="2">
    <location>
        <begin position="476"/>
        <end position="488"/>
    </location>
</feature>
<reference evidence="3 4" key="1">
    <citation type="journal article" date="2015" name="Genome Biol. Evol.">
        <title>The genome of winter moth (Operophtera brumata) provides a genomic perspective on sexual dimorphism and phenology.</title>
        <authorList>
            <person name="Derks M.F."/>
            <person name="Smit S."/>
            <person name="Salis L."/>
            <person name="Schijlen E."/>
            <person name="Bossers A."/>
            <person name="Mateman C."/>
            <person name="Pijl A.S."/>
            <person name="de Ridder D."/>
            <person name="Groenen M.A."/>
            <person name="Visser M.E."/>
            <person name="Megens H.J."/>
        </authorList>
    </citation>
    <scope>NUCLEOTIDE SEQUENCE [LARGE SCALE GENOMIC DNA]</scope>
    <source>
        <strain evidence="3">WM2013NL</strain>
        <tissue evidence="3">Head and thorax</tissue>
    </source>
</reference>
<protein>
    <submittedName>
        <fullName evidence="3">Oxysterol-binding protein</fullName>
    </submittedName>
</protein>
<name>A0A0L7L7D2_OPEBR</name>
<feature type="region of interest" description="Disordered" evidence="2">
    <location>
        <begin position="1255"/>
        <end position="1280"/>
    </location>
</feature>
<feature type="region of interest" description="Disordered" evidence="2">
    <location>
        <begin position="474"/>
        <end position="493"/>
    </location>
</feature>
<evidence type="ECO:0000313" key="4">
    <source>
        <dbReference type="Proteomes" id="UP000037510"/>
    </source>
</evidence>
<dbReference type="STRING" id="104452.A0A0L7L7D2"/>
<dbReference type="AlphaFoldDB" id="A0A0L7L7D2"/>
<evidence type="ECO:0000313" key="3">
    <source>
        <dbReference type="EMBL" id="KOB71412.1"/>
    </source>
</evidence>
<feature type="non-terminal residue" evidence="3">
    <location>
        <position position="1280"/>
    </location>
</feature>
<dbReference type="EMBL" id="JTDY01002444">
    <property type="protein sequence ID" value="KOB71412.1"/>
    <property type="molecule type" value="Genomic_DNA"/>
</dbReference>
<organism evidence="3 4">
    <name type="scientific">Operophtera brumata</name>
    <name type="common">Winter moth</name>
    <name type="synonym">Phalaena brumata</name>
    <dbReference type="NCBI Taxonomy" id="104452"/>
    <lineage>
        <taxon>Eukaryota</taxon>
        <taxon>Metazoa</taxon>
        <taxon>Ecdysozoa</taxon>
        <taxon>Arthropoda</taxon>
        <taxon>Hexapoda</taxon>
        <taxon>Insecta</taxon>
        <taxon>Pterygota</taxon>
        <taxon>Neoptera</taxon>
        <taxon>Endopterygota</taxon>
        <taxon>Lepidoptera</taxon>
        <taxon>Glossata</taxon>
        <taxon>Ditrysia</taxon>
        <taxon>Geometroidea</taxon>
        <taxon>Geometridae</taxon>
        <taxon>Larentiinae</taxon>
        <taxon>Operophtera</taxon>
    </lineage>
</organism>
<proteinExistence type="predicted"/>
<feature type="compositionally biased region" description="Basic and acidic residues" evidence="2">
    <location>
        <begin position="1263"/>
        <end position="1280"/>
    </location>
</feature>
<accession>A0A0L7L7D2</accession>
<sequence length="1280" mass="145323">LHISVNSRRRGSEWEVLEGLKDGQRFEKRPDSEDPRPLPHLAECAEGSQWWTDVARGRLHGSVDVGLSVISAKARRRRIDIDADEFIYHLRAKTPDLFRTWLNVLKAHRSWTDVARGRLHGSVDVGLSVISAKARRRRIDINADEFICHLWAKTPDLFRTWLNVLKAHRLYRQHLLTFGARESVPKIHAPCDDLPTDTSSQSLMKKSKKCTNLVKYKNVFDEPALKLPASRCMLLGKNNLKACKHSVKKQNKGIACESIPKESDEAQTKIDQENKSSQIANTPTDYDRITDKLMVSIFRQQTGGDNIYEIRRYIDSIVRDLYDTKVEQDVNPVKTLFRCLLEYWLKNTSFSRFKEAMMSAKSIERQSNKYFTRDENLSSVFGHMISKETQVHGVSDVVKNKVNIRHFGKSDKNNSAQCQSPKRDTASFEKEKRIQELEKLLKNTVYVCETQFNNKCRDKDIKITKKLIDNLGRPSKKSDIENSEKPIIDKSGSSTELPQMQETINHLISDTAIPPDFAKEFLGAYLDVLLHDGSKSTTTSQSSVWSEIRESSVCQVQAESVAKKVSRSVTNVGVPVKSPIDNDKPLDRGKQIDPAHVYLKDLLGKITSIFSKVNKNEHGIWEKNKPKPVVDKVENATKDELGRPVKICSKNFIYENIDEKSLVVDLSKYDLEHISMYNDPAIKNVICITIKLKEKIPDSGESQRTQLNMKFADEVKPIVTPVNDSDNWMSLVDDGASRDIFKKSSRNFILPCIDFDASVKLIDLKPYLSTSDATSKLQRFLHESDNSLNASLKSSDSMKDITEDRIENEDLRSCYLMSIKKGTLATKFQSKKKIKVEESHGIVLSSKEESPCSSSTKRSPKELTIFEKPTPRVIDEKFILLLLENLMLLSKNVPTLYKDINSLFMKLRKKHEKVVKNCSNIQGLSLLGKIYNDESYVNGSNDKTTQIDLDKDIEVNKKFKDKKSCDTNTMNNVTDKEVATCSLAKELNNLDLLSKINKDDIKMTKVENIDNDFEQPKASSCNKQRMTVTQTESVDIDSLDHSTSIPNCFSNMTKDRAIKTTVKYVFDNESSQNLSAAMPIKTERESLRKKKHSPKMRQDLINEISRLSPSFKVSTQSQTHKQNIRCGIKKFEKDFNVYQLYCSHKYGLKGSSSMTVANLDEQNSDDMYTLYRCSSGPANVSGLISPTSPPIRGPQAGFVSGTPGGRLAGWIIESGGPLENATRELGQAQLSVQQLQRLLDALELHQQVHHDTDVSINRGRLSQRKERSSQIWPQKEEIEQ</sequence>
<gene>
    <name evidence="3" type="ORF">OBRU01_11675</name>
</gene>
<feature type="region of interest" description="Disordered" evidence="2">
    <location>
        <begin position="408"/>
        <end position="429"/>
    </location>
</feature>
<keyword evidence="4" id="KW-1185">Reference proteome</keyword>
<feature type="coiled-coil region" evidence="1">
    <location>
        <begin position="1218"/>
        <end position="1245"/>
    </location>
</feature>
<keyword evidence="1" id="KW-0175">Coiled coil</keyword>
<evidence type="ECO:0000256" key="1">
    <source>
        <dbReference type="SAM" id="Coils"/>
    </source>
</evidence>
<comment type="caution">
    <text evidence="3">The sequence shown here is derived from an EMBL/GenBank/DDBJ whole genome shotgun (WGS) entry which is preliminary data.</text>
</comment>
<feature type="non-terminal residue" evidence="3">
    <location>
        <position position="1"/>
    </location>
</feature>
<dbReference type="Proteomes" id="UP000037510">
    <property type="component" value="Unassembled WGS sequence"/>
</dbReference>
<evidence type="ECO:0000256" key="2">
    <source>
        <dbReference type="SAM" id="MobiDB-lite"/>
    </source>
</evidence>